<evidence type="ECO:0000313" key="3">
    <source>
        <dbReference type="Proteomes" id="UP000199300"/>
    </source>
</evidence>
<dbReference type="RefSeq" id="WP_091494960.1">
    <property type="nucleotide sequence ID" value="NZ_FODJ01000001.1"/>
</dbReference>
<protein>
    <recommendedName>
        <fullName evidence="1">YqbQ/XkdQ domain-containing protein</fullName>
    </recommendedName>
</protein>
<evidence type="ECO:0000259" key="1">
    <source>
        <dbReference type="Pfam" id="PF24032"/>
    </source>
</evidence>
<dbReference type="OrthoDB" id="1698671at2"/>
<sequence length="321" mass="36386">MNIEFLIQNINNGRTFDIGELASNIEWSTDVDFQPGKFTFNLLQHNDVSVSEGDIIRFKFEGRNIFYGRVFKKAKSEGLWSITAYDRLRYLQNTDTVVFGALPSHEVFTHICRLNNLPFRIVNASRYSCTPAIQDKKSYFAMIQDALDQTLVNHGLWYIIRDNFGTLEHISLNSLITSLVIGDLSMATSYSYESSIDDSYNVVKLSMENKETNKREVYLVRDSSLETKWGKLQYHESVNGDLNPAQIASQANKMLQALKVVNKTFRIDCLGVKEISAGSGIVLQFKDLESEGLGKPKLAIVSKCTHSWGKTHEMSIDLKVV</sequence>
<dbReference type="STRING" id="872970.SAMN04488134_101771"/>
<organism evidence="2 3">
    <name type="scientific">Amphibacillus marinus</name>
    <dbReference type="NCBI Taxonomy" id="872970"/>
    <lineage>
        <taxon>Bacteria</taxon>
        <taxon>Bacillati</taxon>
        <taxon>Bacillota</taxon>
        <taxon>Bacilli</taxon>
        <taxon>Bacillales</taxon>
        <taxon>Bacillaceae</taxon>
        <taxon>Amphibacillus</taxon>
    </lineage>
</organism>
<evidence type="ECO:0000313" key="2">
    <source>
        <dbReference type="EMBL" id="SEN73514.1"/>
    </source>
</evidence>
<dbReference type="AlphaFoldDB" id="A0A1H8IY29"/>
<reference evidence="2 3" key="1">
    <citation type="submission" date="2016-10" db="EMBL/GenBank/DDBJ databases">
        <authorList>
            <person name="de Groot N.N."/>
        </authorList>
    </citation>
    <scope>NUCLEOTIDE SEQUENCE [LARGE SCALE GENOMIC DNA]</scope>
    <source>
        <strain evidence="2 3">CGMCC 1.10434</strain>
    </source>
</reference>
<dbReference type="EMBL" id="FODJ01000001">
    <property type="protein sequence ID" value="SEN73514.1"/>
    <property type="molecule type" value="Genomic_DNA"/>
</dbReference>
<accession>A0A1H8IY29</accession>
<feature type="domain" description="YqbQ/XkdQ" evidence="1">
    <location>
        <begin position="25"/>
        <end position="319"/>
    </location>
</feature>
<proteinExistence type="predicted"/>
<dbReference type="Pfam" id="PF24032">
    <property type="entry name" value="YQBQ"/>
    <property type="match status" value="1"/>
</dbReference>
<keyword evidence="3" id="KW-1185">Reference proteome</keyword>
<gene>
    <name evidence="2" type="ORF">SAMN04488134_101771</name>
</gene>
<name>A0A1H8IY29_9BACI</name>
<dbReference type="InterPro" id="IPR056937">
    <property type="entry name" value="YqbQ/XkdQ"/>
</dbReference>
<dbReference type="Proteomes" id="UP000199300">
    <property type="component" value="Unassembled WGS sequence"/>
</dbReference>